<evidence type="ECO:0000256" key="6">
    <source>
        <dbReference type="ARBA" id="ARBA00023125"/>
    </source>
</evidence>
<dbReference type="InterPro" id="IPR014017">
    <property type="entry name" value="DNA_helicase_UvrD-like_C"/>
</dbReference>
<dbReference type="GO" id="GO:0005524">
    <property type="term" value="F:ATP binding"/>
    <property type="evidence" value="ECO:0007669"/>
    <property type="project" value="UniProtKB-UniRule"/>
</dbReference>
<dbReference type="GO" id="GO:0016787">
    <property type="term" value="F:hydrolase activity"/>
    <property type="evidence" value="ECO:0007669"/>
    <property type="project" value="UniProtKB-UniRule"/>
</dbReference>
<evidence type="ECO:0000256" key="2">
    <source>
        <dbReference type="ARBA" id="ARBA00022741"/>
    </source>
</evidence>
<sequence length="601" mass="67698">MVFVWQRGDLNDEQTDAIEHEGSVFLAACPGSGKTRALTYKIALELSKLESERHWVVAITYTHRAAEEIAERIERLGVATDRLWIGTIHSFCLDWILRPYAIYHDKLANGFRVIDQHETETILTELCHQSQSYVRPLDCRYFLTTEGCELESANPNRRVAALAVLERYWQHLDENRAIDFEMILGCAHELIASQPSISVLLGSLFRYVLIDEYQDTKEIQYAIVAAILNAAAGNAKTFIVGDPNQAIYGSLGGYAMSRAEFAARAGIEIVDKSLVSNYRSSDRIVGYFSNYSVVAAPIEAVGPERDYQSLISFNHEINQQELHDEIVRLIRYNIETLGIPAHEVCVVGPQWVQLAAITRRLVAALPEYSFDGPGMAPFARDQDNIWFKVSRLALTRPDPQLFVRRMRWAGEVLDHLRSVGVDISKISRRDLLRQCNQIQIDVDDGLEYLELFFAELLLVLEMEIALFPALVEHHTAFFERSRVQIERLENAGVQAVSNIAMFRRVFATRSGITISTIHGVKGAEFDTVIAFALLEGMVPHFADPNAMESASKLLYVIASRPRKNLHLIAEAGRVNGIGEPYEATEILANQAFGYDALEHVE</sequence>
<evidence type="ECO:0000256" key="1">
    <source>
        <dbReference type="ARBA" id="ARBA00009922"/>
    </source>
</evidence>
<proteinExistence type="inferred from homology"/>
<dbReference type="InterPro" id="IPR013986">
    <property type="entry name" value="DExx_box_DNA_helicase_dom_sf"/>
</dbReference>
<reference evidence="14 15" key="1">
    <citation type="submission" date="2016-10" db="EMBL/GenBank/DDBJ databases">
        <authorList>
            <person name="Varghese N."/>
            <person name="Submissions S."/>
        </authorList>
    </citation>
    <scope>NUCLEOTIDE SEQUENCE [LARGE SCALE GENOMIC DNA]</scope>
    <source>
        <strain evidence="14 15">PDC82</strain>
    </source>
</reference>
<dbReference type="PANTHER" id="PTHR11070:SF2">
    <property type="entry name" value="ATP-DEPENDENT DNA HELICASE SRS2"/>
    <property type="match status" value="1"/>
</dbReference>
<dbReference type="CDD" id="cd17932">
    <property type="entry name" value="DEXQc_UvrD"/>
    <property type="match status" value="1"/>
</dbReference>
<dbReference type="Pfam" id="PF00580">
    <property type="entry name" value="UvrD-helicase"/>
    <property type="match status" value="1"/>
</dbReference>
<dbReference type="PANTHER" id="PTHR11070">
    <property type="entry name" value="UVRD / RECB / PCRA DNA HELICASE FAMILY MEMBER"/>
    <property type="match status" value="1"/>
</dbReference>
<dbReference type="EMBL" id="FNEW01000007">
    <property type="protein sequence ID" value="SDK33312.1"/>
    <property type="molecule type" value="Genomic_DNA"/>
</dbReference>
<dbReference type="Pfam" id="PF13361">
    <property type="entry name" value="UvrD_C"/>
    <property type="match status" value="1"/>
</dbReference>
<dbReference type="Proteomes" id="UP000198917">
    <property type="component" value="Unassembled WGS sequence"/>
</dbReference>
<gene>
    <name evidence="14" type="ORF">SAMN05428983_4618</name>
</gene>
<name>A0A7Z7FT98_9HYPH</name>
<evidence type="ECO:0000313" key="14">
    <source>
        <dbReference type="EMBL" id="SDK33312.1"/>
    </source>
</evidence>
<dbReference type="AlphaFoldDB" id="A0A7Z7FT98"/>
<evidence type="ECO:0000256" key="9">
    <source>
        <dbReference type="ARBA" id="ARBA00034808"/>
    </source>
</evidence>
<evidence type="ECO:0000256" key="4">
    <source>
        <dbReference type="ARBA" id="ARBA00022806"/>
    </source>
</evidence>
<keyword evidence="5 12" id="KW-0067">ATP-binding</keyword>
<dbReference type="InterPro" id="IPR027417">
    <property type="entry name" value="P-loop_NTPase"/>
</dbReference>
<evidence type="ECO:0000256" key="10">
    <source>
        <dbReference type="ARBA" id="ARBA00034923"/>
    </source>
</evidence>
<protein>
    <recommendedName>
        <fullName evidence="9">DNA 3'-5' helicase</fullName>
        <ecNumber evidence="9">5.6.2.4</ecNumber>
    </recommendedName>
    <alternativeName>
        <fullName evidence="10">DNA 3'-5' helicase II</fullName>
    </alternativeName>
</protein>
<dbReference type="EC" id="5.6.2.4" evidence="9"/>
<dbReference type="PROSITE" id="PS51198">
    <property type="entry name" value="UVRD_HELICASE_ATP_BIND"/>
    <property type="match status" value="1"/>
</dbReference>
<dbReference type="InterPro" id="IPR014016">
    <property type="entry name" value="UvrD-like_ATP-bd"/>
</dbReference>
<keyword evidence="6" id="KW-0238">DNA-binding</keyword>
<evidence type="ECO:0000259" key="13">
    <source>
        <dbReference type="PROSITE" id="PS51198"/>
    </source>
</evidence>
<comment type="caution">
    <text evidence="14">The sequence shown here is derived from an EMBL/GenBank/DDBJ whole genome shotgun (WGS) entry which is preliminary data.</text>
</comment>
<evidence type="ECO:0000256" key="12">
    <source>
        <dbReference type="PROSITE-ProRule" id="PRU00560"/>
    </source>
</evidence>
<dbReference type="GO" id="GO:0043138">
    <property type="term" value="F:3'-5' DNA helicase activity"/>
    <property type="evidence" value="ECO:0007669"/>
    <property type="project" value="UniProtKB-EC"/>
</dbReference>
<evidence type="ECO:0000313" key="15">
    <source>
        <dbReference type="Proteomes" id="UP000198917"/>
    </source>
</evidence>
<dbReference type="Gene3D" id="3.40.50.300">
    <property type="entry name" value="P-loop containing nucleotide triphosphate hydrolases"/>
    <property type="match status" value="2"/>
</dbReference>
<comment type="similarity">
    <text evidence="1">Belongs to the helicase family. UvrD subfamily.</text>
</comment>
<feature type="binding site" evidence="12">
    <location>
        <begin position="28"/>
        <end position="35"/>
    </location>
    <ligand>
        <name>ATP</name>
        <dbReference type="ChEBI" id="CHEBI:30616"/>
    </ligand>
</feature>
<dbReference type="SUPFAM" id="SSF52540">
    <property type="entry name" value="P-loop containing nucleoside triphosphate hydrolases"/>
    <property type="match status" value="1"/>
</dbReference>
<evidence type="ECO:0000256" key="11">
    <source>
        <dbReference type="ARBA" id="ARBA00048988"/>
    </source>
</evidence>
<evidence type="ECO:0000256" key="7">
    <source>
        <dbReference type="ARBA" id="ARBA00023235"/>
    </source>
</evidence>
<keyword evidence="7" id="KW-0413">Isomerase</keyword>
<organism evidence="14 15">
    <name type="scientific">Agrobacterium fabrum</name>
    <dbReference type="NCBI Taxonomy" id="1176649"/>
    <lineage>
        <taxon>Bacteria</taxon>
        <taxon>Pseudomonadati</taxon>
        <taxon>Pseudomonadota</taxon>
        <taxon>Alphaproteobacteria</taxon>
        <taxon>Hyphomicrobiales</taxon>
        <taxon>Rhizobiaceae</taxon>
        <taxon>Rhizobium/Agrobacterium group</taxon>
        <taxon>Agrobacterium</taxon>
        <taxon>Agrobacterium tumefaciens complex</taxon>
    </lineage>
</organism>
<comment type="catalytic activity">
    <reaction evidence="8">
        <text>Couples ATP hydrolysis with the unwinding of duplex DNA by translocating in the 3'-5' direction.</text>
        <dbReference type="EC" id="5.6.2.4"/>
    </reaction>
</comment>
<comment type="catalytic activity">
    <reaction evidence="11">
        <text>ATP + H2O = ADP + phosphate + H(+)</text>
        <dbReference type="Rhea" id="RHEA:13065"/>
        <dbReference type="ChEBI" id="CHEBI:15377"/>
        <dbReference type="ChEBI" id="CHEBI:15378"/>
        <dbReference type="ChEBI" id="CHEBI:30616"/>
        <dbReference type="ChEBI" id="CHEBI:43474"/>
        <dbReference type="ChEBI" id="CHEBI:456216"/>
        <dbReference type="EC" id="5.6.2.4"/>
    </reaction>
</comment>
<accession>A0A7Z7FT98</accession>
<evidence type="ECO:0000256" key="3">
    <source>
        <dbReference type="ARBA" id="ARBA00022801"/>
    </source>
</evidence>
<keyword evidence="4 12" id="KW-0347">Helicase</keyword>
<evidence type="ECO:0000256" key="8">
    <source>
        <dbReference type="ARBA" id="ARBA00034617"/>
    </source>
</evidence>
<evidence type="ECO:0000256" key="5">
    <source>
        <dbReference type="ARBA" id="ARBA00022840"/>
    </source>
</evidence>
<feature type="domain" description="UvrD-like helicase ATP-binding" evidence="13">
    <location>
        <begin position="7"/>
        <end position="281"/>
    </location>
</feature>
<dbReference type="GO" id="GO:0003677">
    <property type="term" value="F:DNA binding"/>
    <property type="evidence" value="ECO:0007669"/>
    <property type="project" value="UniProtKB-KW"/>
</dbReference>
<dbReference type="Gene3D" id="1.10.10.160">
    <property type="match status" value="1"/>
</dbReference>
<dbReference type="GO" id="GO:0000725">
    <property type="term" value="P:recombinational repair"/>
    <property type="evidence" value="ECO:0007669"/>
    <property type="project" value="TreeGrafter"/>
</dbReference>
<keyword evidence="2 12" id="KW-0547">Nucleotide-binding</keyword>
<dbReference type="InterPro" id="IPR000212">
    <property type="entry name" value="DNA_helicase_UvrD/REP"/>
</dbReference>
<dbReference type="RefSeq" id="WP_092734576.1">
    <property type="nucleotide sequence ID" value="NZ_FNEW01000007.1"/>
</dbReference>
<keyword evidence="3 12" id="KW-0378">Hydrolase</keyword>